<dbReference type="FunFam" id="3.30.70.120:FF:000002">
    <property type="entry name" value="ATP phosphoribosyltransferase"/>
    <property type="match status" value="1"/>
</dbReference>
<evidence type="ECO:0000256" key="1">
    <source>
        <dbReference type="ARBA" id="ARBA00000915"/>
    </source>
</evidence>
<evidence type="ECO:0000256" key="10">
    <source>
        <dbReference type="ARBA" id="ARBA00022676"/>
    </source>
</evidence>
<comment type="pathway">
    <text evidence="4 18">Amino-acid biosynthesis; L-histidine biosynthesis; L-histidine from 5-phospho-alpha-D-ribose 1-diphosphate: step 1/9.</text>
</comment>
<dbReference type="InterPro" id="IPR018198">
    <property type="entry name" value="ATP_PRibTrfase_CS"/>
</dbReference>
<dbReference type="EMBL" id="BMHV01000003">
    <property type="protein sequence ID" value="GGF54505.1"/>
    <property type="molecule type" value="Genomic_DNA"/>
</dbReference>
<reference evidence="21" key="1">
    <citation type="journal article" date="2014" name="Int. J. Syst. Evol. Microbiol.">
        <title>Complete genome sequence of Corynebacterium casei LMG S-19264T (=DSM 44701T), isolated from a smear-ripened cheese.</title>
        <authorList>
            <consortium name="US DOE Joint Genome Institute (JGI-PGF)"/>
            <person name="Walter F."/>
            <person name="Albersmeier A."/>
            <person name="Kalinowski J."/>
            <person name="Ruckert C."/>
        </authorList>
    </citation>
    <scope>NUCLEOTIDE SEQUENCE</scope>
    <source>
        <strain evidence="21">CGMCC 1.15254</strain>
    </source>
</reference>
<dbReference type="PANTHER" id="PTHR21403">
    <property type="entry name" value="ATP PHOSPHORIBOSYLTRANSFERASE ATP-PRTASE"/>
    <property type="match status" value="1"/>
</dbReference>
<evidence type="ECO:0000256" key="12">
    <source>
        <dbReference type="ARBA" id="ARBA00022723"/>
    </source>
</evidence>
<name>A0A917BU46_9PROT</name>
<dbReference type="FunFam" id="3.40.190.10:FF:000258">
    <property type="entry name" value="ATP phosphoribosyltransferase"/>
    <property type="match status" value="1"/>
</dbReference>
<proteinExistence type="inferred from homology"/>
<dbReference type="EC" id="2.4.2.17" evidence="6 18"/>
<evidence type="ECO:0000256" key="5">
    <source>
        <dbReference type="ARBA" id="ARBA00007955"/>
    </source>
</evidence>
<keyword evidence="22" id="KW-1185">Reference proteome</keyword>
<evidence type="ECO:0000259" key="20">
    <source>
        <dbReference type="Pfam" id="PF08029"/>
    </source>
</evidence>
<dbReference type="GO" id="GO:0000287">
    <property type="term" value="F:magnesium ion binding"/>
    <property type="evidence" value="ECO:0007669"/>
    <property type="project" value="UniProtKB-UniRule"/>
</dbReference>
<evidence type="ECO:0000256" key="6">
    <source>
        <dbReference type="ARBA" id="ARBA00011946"/>
    </source>
</evidence>
<dbReference type="Pfam" id="PF01634">
    <property type="entry name" value="HisG"/>
    <property type="match status" value="1"/>
</dbReference>
<dbReference type="GO" id="GO:0005737">
    <property type="term" value="C:cytoplasm"/>
    <property type="evidence" value="ECO:0007669"/>
    <property type="project" value="UniProtKB-SubCell"/>
</dbReference>
<dbReference type="InterPro" id="IPR015867">
    <property type="entry name" value="N-reg_PII/ATP_PRibTrfase_C"/>
</dbReference>
<dbReference type="Proteomes" id="UP000632498">
    <property type="component" value="Unassembled WGS sequence"/>
</dbReference>
<keyword evidence="16 18" id="KW-0368">Histidine biosynthesis</keyword>
<gene>
    <name evidence="18 21" type="primary">hisG</name>
    <name evidence="21" type="ORF">GCM10011332_04880</name>
</gene>
<dbReference type="Gene3D" id="3.40.190.10">
    <property type="entry name" value="Periplasmic binding protein-like II"/>
    <property type="match status" value="2"/>
</dbReference>
<dbReference type="HAMAP" id="MF_00079">
    <property type="entry name" value="HisG_Long"/>
    <property type="match status" value="1"/>
</dbReference>
<dbReference type="GO" id="GO:0005524">
    <property type="term" value="F:ATP binding"/>
    <property type="evidence" value="ECO:0007669"/>
    <property type="project" value="UniProtKB-KW"/>
</dbReference>
<dbReference type="Pfam" id="PF08029">
    <property type="entry name" value="HisG_C"/>
    <property type="match status" value="1"/>
</dbReference>
<evidence type="ECO:0000313" key="22">
    <source>
        <dbReference type="Proteomes" id="UP000632498"/>
    </source>
</evidence>
<dbReference type="SUPFAM" id="SSF53850">
    <property type="entry name" value="Periplasmic binding protein-like II"/>
    <property type="match status" value="1"/>
</dbReference>
<reference evidence="21" key="2">
    <citation type="submission" date="2020-09" db="EMBL/GenBank/DDBJ databases">
        <authorList>
            <person name="Sun Q."/>
            <person name="Zhou Y."/>
        </authorList>
    </citation>
    <scope>NUCLEOTIDE SEQUENCE</scope>
    <source>
        <strain evidence="21">CGMCC 1.15254</strain>
    </source>
</reference>
<dbReference type="RefSeq" id="WP_188661081.1">
    <property type="nucleotide sequence ID" value="NZ_BMHV01000003.1"/>
</dbReference>
<dbReference type="InterPro" id="IPR013115">
    <property type="entry name" value="HisG_C"/>
</dbReference>
<keyword evidence="11 18" id="KW-0808">Transferase</keyword>
<keyword evidence="14 18" id="KW-0067">ATP-binding</keyword>
<comment type="caution">
    <text evidence="21">The sequence shown here is derived from an EMBL/GenBank/DDBJ whole genome shotgun (WGS) entry which is preliminary data.</text>
</comment>
<comment type="subcellular location">
    <subcellularLocation>
        <location evidence="3 18">Cytoplasm</location>
    </subcellularLocation>
</comment>
<keyword evidence="8 18" id="KW-0963">Cytoplasm</keyword>
<evidence type="ECO:0000256" key="8">
    <source>
        <dbReference type="ARBA" id="ARBA00022490"/>
    </source>
</evidence>
<evidence type="ECO:0000259" key="19">
    <source>
        <dbReference type="Pfam" id="PF01634"/>
    </source>
</evidence>
<dbReference type="SUPFAM" id="SSF54913">
    <property type="entry name" value="GlnB-like"/>
    <property type="match status" value="1"/>
</dbReference>
<evidence type="ECO:0000256" key="16">
    <source>
        <dbReference type="ARBA" id="ARBA00023102"/>
    </source>
</evidence>
<comment type="similarity">
    <text evidence="5 18">Belongs to the ATP phosphoribosyltransferase family. Long subfamily.</text>
</comment>
<dbReference type="NCBIfam" id="TIGR00070">
    <property type="entry name" value="hisG"/>
    <property type="match status" value="1"/>
</dbReference>
<organism evidence="21 22">
    <name type="scientific">Terasakiella brassicae</name>
    <dbReference type="NCBI Taxonomy" id="1634917"/>
    <lineage>
        <taxon>Bacteria</taxon>
        <taxon>Pseudomonadati</taxon>
        <taxon>Pseudomonadota</taxon>
        <taxon>Alphaproteobacteria</taxon>
        <taxon>Rhodospirillales</taxon>
        <taxon>Terasakiellaceae</taxon>
        <taxon>Terasakiella</taxon>
    </lineage>
</organism>
<sequence length="290" mass="32045">MAFLKLGIPKGSLEEATIELFEQAGWSIKKRARNYFPVIDDDDIECSLVRSQEMSRYIEDDVLDVGLCGLDWVQENNSDVEVVSDLIYSKVSDKPARWVLVVEKDSPIQSVKDLDGKRVATELVGFTKRYLEENGVQADVEFSWGATEAKVIQGLADAVVEITETGTTIKANGLRIVEELMQTHTVLIANKAALKDPQKKAKIDQIALMLQAALSARHKVLLKMNAPDANLSEIVAMLPSLHSPTVNPLSDQNWHAVETVVDRKQTRDLIPALKAAGAQGILELPLQKMC</sequence>
<evidence type="ECO:0000313" key="21">
    <source>
        <dbReference type="EMBL" id="GGF54505.1"/>
    </source>
</evidence>
<evidence type="ECO:0000256" key="2">
    <source>
        <dbReference type="ARBA" id="ARBA00001946"/>
    </source>
</evidence>
<comment type="cofactor">
    <cofactor evidence="2 18">
        <name>Mg(2+)</name>
        <dbReference type="ChEBI" id="CHEBI:18420"/>
    </cofactor>
</comment>
<keyword evidence="15 18" id="KW-0460">Magnesium</keyword>
<dbReference type="Gene3D" id="3.30.70.120">
    <property type="match status" value="1"/>
</dbReference>
<feature type="domain" description="ATP phosphoribosyltransferase catalytic" evidence="19">
    <location>
        <begin position="50"/>
        <end position="211"/>
    </location>
</feature>
<evidence type="ECO:0000256" key="18">
    <source>
        <dbReference type="HAMAP-Rule" id="MF_00079"/>
    </source>
</evidence>
<protein>
    <recommendedName>
        <fullName evidence="7 18">ATP phosphoribosyltransferase</fullName>
        <shortName evidence="18">ATP-PRT</shortName>
        <shortName evidence="18">ATP-PRTase</shortName>
        <ecNumber evidence="6 18">2.4.2.17</ecNumber>
    </recommendedName>
</protein>
<dbReference type="NCBIfam" id="TIGR03455">
    <property type="entry name" value="HisG_C-term"/>
    <property type="match status" value="1"/>
</dbReference>
<keyword evidence="13 18" id="KW-0547">Nucleotide-binding</keyword>
<comment type="function">
    <text evidence="17 18">Catalyzes the condensation of ATP and 5-phosphoribose 1-diphosphate to form N'-(5'-phosphoribosyl)-ATP (PR-ATP). Has a crucial role in the pathway because the rate of histidine biosynthesis seems to be controlled primarily by regulation of HisG enzymatic activity.</text>
</comment>
<keyword evidence="9 18" id="KW-0028">Amino-acid biosynthesis</keyword>
<evidence type="ECO:0000256" key="13">
    <source>
        <dbReference type="ARBA" id="ARBA00022741"/>
    </source>
</evidence>
<dbReference type="AlphaFoldDB" id="A0A917BU46"/>
<evidence type="ECO:0000256" key="17">
    <source>
        <dbReference type="ARBA" id="ARBA00024861"/>
    </source>
</evidence>
<keyword evidence="12 18" id="KW-0479">Metal-binding</keyword>
<evidence type="ECO:0000256" key="9">
    <source>
        <dbReference type="ARBA" id="ARBA00022605"/>
    </source>
</evidence>
<dbReference type="InterPro" id="IPR001348">
    <property type="entry name" value="ATP_PRibTrfase_HisG"/>
</dbReference>
<keyword evidence="10 18" id="KW-0328">Glycosyltransferase</keyword>
<dbReference type="GO" id="GO:0003879">
    <property type="term" value="F:ATP phosphoribosyltransferase activity"/>
    <property type="evidence" value="ECO:0007669"/>
    <property type="project" value="UniProtKB-UniRule"/>
</dbReference>
<evidence type="ECO:0000256" key="11">
    <source>
        <dbReference type="ARBA" id="ARBA00022679"/>
    </source>
</evidence>
<feature type="domain" description="Histidine biosynthesis HisG C-terminal" evidence="20">
    <location>
        <begin position="216"/>
        <end position="288"/>
    </location>
</feature>
<evidence type="ECO:0000256" key="14">
    <source>
        <dbReference type="ARBA" id="ARBA00022840"/>
    </source>
</evidence>
<dbReference type="InterPro" id="IPR013820">
    <property type="entry name" value="ATP_PRibTrfase_cat"/>
</dbReference>
<dbReference type="InterPro" id="IPR011322">
    <property type="entry name" value="N-reg_PII-like_a/b"/>
</dbReference>
<comment type="catalytic activity">
    <reaction evidence="1 18">
        <text>1-(5-phospho-beta-D-ribosyl)-ATP + diphosphate = 5-phospho-alpha-D-ribose 1-diphosphate + ATP</text>
        <dbReference type="Rhea" id="RHEA:18473"/>
        <dbReference type="ChEBI" id="CHEBI:30616"/>
        <dbReference type="ChEBI" id="CHEBI:33019"/>
        <dbReference type="ChEBI" id="CHEBI:58017"/>
        <dbReference type="ChEBI" id="CHEBI:73183"/>
        <dbReference type="EC" id="2.4.2.17"/>
    </reaction>
</comment>
<evidence type="ECO:0000256" key="7">
    <source>
        <dbReference type="ARBA" id="ARBA00020998"/>
    </source>
</evidence>
<evidence type="ECO:0000256" key="15">
    <source>
        <dbReference type="ARBA" id="ARBA00022842"/>
    </source>
</evidence>
<dbReference type="CDD" id="cd13593">
    <property type="entry name" value="PBP2_HisGL3"/>
    <property type="match status" value="1"/>
</dbReference>
<evidence type="ECO:0000256" key="4">
    <source>
        <dbReference type="ARBA" id="ARBA00004667"/>
    </source>
</evidence>
<dbReference type="PROSITE" id="PS01316">
    <property type="entry name" value="ATP_P_PHORIBOSYLTR"/>
    <property type="match status" value="1"/>
</dbReference>
<comment type="activity regulation">
    <text evidence="18">Feedback inhibited by histidine.</text>
</comment>
<accession>A0A917BU46</accession>
<evidence type="ECO:0000256" key="3">
    <source>
        <dbReference type="ARBA" id="ARBA00004496"/>
    </source>
</evidence>
<dbReference type="GO" id="GO:0000105">
    <property type="term" value="P:L-histidine biosynthetic process"/>
    <property type="evidence" value="ECO:0007669"/>
    <property type="project" value="UniProtKB-UniRule"/>
</dbReference>
<dbReference type="InterPro" id="IPR020621">
    <property type="entry name" value="ATP-PRT_HisG_long"/>
</dbReference>
<dbReference type="PANTHER" id="PTHR21403:SF10">
    <property type="entry name" value="ATP PHOSPHORIBOSYLTRANSFERASE"/>
    <property type="match status" value="1"/>
</dbReference>